<gene>
    <name evidence="1" type="ORF">IMCC3317_02700</name>
</gene>
<dbReference type="AlphaFoldDB" id="A0A7L4ZE34"/>
<organism evidence="1 2">
    <name type="scientific">Kordia antarctica</name>
    <dbReference type="NCBI Taxonomy" id="1218801"/>
    <lineage>
        <taxon>Bacteria</taxon>
        <taxon>Pseudomonadati</taxon>
        <taxon>Bacteroidota</taxon>
        <taxon>Flavobacteriia</taxon>
        <taxon>Flavobacteriales</taxon>
        <taxon>Flavobacteriaceae</taxon>
        <taxon>Kordia</taxon>
    </lineage>
</organism>
<protein>
    <submittedName>
        <fullName evidence="1">Uncharacterized protein</fullName>
    </submittedName>
</protein>
<dbReference type="EMBL" id="CP019288">
    <property type="protein sequence ID" value="QHI34925.1"/>
    <property type="molecule type" value="Genomic_DNA"/>
</dbReference>
<reference evidence="1 2" key="1">
    <citation type="journal article" date="2013" name="Int. J. Syst. Evol. Microbiol.">
        <title>Kordia antarctica sp. nov., isolated from Antarctic seawater.</title>
        <authorList>
            <person name="Baek K."/>
            <person name="Choi A."/>
            <person name="Kang I."/>
            <person name="Lee K."/>
            <person name="Cho J.C."/>
        </authorList>
    </citation>
    <scope>NUCLEOTIDE SEQUENCE [LARGE SCALE GENOMIC DNA]</scope>
    <source>
        <strain evidence="1 2">IMCC3317</strain>
    </source>
</reference>
<dbReference type="OrthoDB" id="7058235at2"/>
<keyword evidence="2" id="KW-1185">Reference proteome</keyword>
<accession>A0A7L4ZE34</accession>
<dbReference type="Proteomes" id="UP000464657">
    <property type="component" value="Chromosome"/>
</dbReference>
<dbReference type="RefSeq" id="WP_160127708.1">
    <property type="nucleotide sequence ID" value="NZ_CP019288.1"/>
</dbReference>
<sequence>MREKFKHDLIDNAASFICSKWLLDRTPYIFEDDRIRYIKWKELLAKKLQVDSKSMVFTGSSSCGFSLNPNKNYREFNEKSDIDIAIISGFHFDVAWKTLRNLGTKRFDLNNIQQNSLKEHVNRLIYWGTIATDKILEILPFGKEWSFHLLDMEKVDPINNRTINIRIYKDYESLRAYHINNLTNLRTQLYENE</sequence>
<evidence type="ECO:0000313" key="1">
    <source>
        <dbReference type="EMBL" id="QHI34925.1"/>
    </source>
</evidence>
<dbReference type="KEGG" id="kan:IMCC3317_02700"/>
<name>A0A7L4ZE34_9FLAO</name>
<proteinExistence type="predicted"/>
<evidence type="ECO:0000313" key="2">
    <source>
        <dbReference type="Proteomes" id="UP000464657"/>
    </source>
</evidence>